<dbReference type="AlphaFoldDB" id="A0A2X0KKM1"/>
<evidence type="ECO:0000256" key="1">
    <source>
        <dbReference type="ARBA" id="ARBA00006068"/>
    </source>
</evidence>
<dbReference type="PANTHER" id="PTHR33392:SF6">
    <property type="entry name" value="POLYISOPRENYL-TEICHOIC ACID--PEPTIDOGLYCAN TEICHOIC ACID TRANSFERASE TAGU"/>
    <property type="match status" value="1"/>
</dbReference>
<gene>
    <name evidence="5" type="ORF">DN069_01305</name>
</gene>
<evidence type="ECO:0000256" key="3">
    <source>
        <dbReference type="SAM" id="Phobius"/>
    </source>
</evidence>
<feature type="transmembrane region" description="Helical" evidence="3">
    <location>
        <begin position="36"/>
        <end position="59"/>
    </location>
</feature>
<accession>A0A2X0KKM1</accession>
<sequence length="410" mass="42605">MDGGTGPPSVVGSGERSTGRPAGGPVGGGDGRRRRLAFWLSLGLGTMLLLAVGTVWLGYTKLNGNIHADTLTDRLLGPGSSRPTQVNSAQNILIIGSDSRAGANAVYGAAVGARSDTTILLHIAGDRRRAVAVSLPRDAVVDVPACTLPNGTVDPAYTGIFDSAFEKGGTACTIRTVERLTDIRIDHFVVADFTGFKKMVDAVGGVEVCLAQPVVDKDAELDLPAGRQTLDGEQALGFVRARYALGDGSDTQRMGRQQDFLSSLVRKVDSSGVLLNPTRLYPLLDAATSALTVDPGLDSLSKLYDLTSSLSNLPAGRVTFLTAPREPYAHDRNRDQLKQPEADELFRQLRDDVPVTVAAAPTAPPSPGPVNANAAAALGPALGSTAGSTVASPAPRYSGRTAAQEVCAAP</sequence>
<dbReference type="Pfam" id="PF03816">
    <property type="entry name" value="LytR_cpsA_psr"/>
    <property type="match status" value="1"/>
</dbReference>
<evidence type="ECO:0000259" key="4">
    <source>
        <dbReference type="Pfam" id="PF03816"/>
    </source>
</evidence>
<comment type="caution">
    <text evidence="5">The sequence shown here is derived from an EMBL/GenBank/DDBJ whole genome shotgun (WGS) entry which is preliminary data.</text>
</comment>
<dbReference type="RefSeq" id="WP_111498810.1">
    <property type="nucleotide sequence ID" value="NZ_QKYN01000007.1"/>
</dbReference>
<dbReference type="Proteomes" id="UP000248889">
    <property type="component" value="Unassembled WGS sequence"/>
</dbReference>
<proteinExistence type="inferred from homology"/>
<keyword evidence="3" id="KW-0472">Membrane</keyword>
<evidence type="ECO:0000256" key="2">
    <source>
        <dbReference type="SAM" id="MobiDB-lite"/>
    </source>
</evidence>
<organism evidence="5 6">
    <name type="scientific">Streptacidiphilus pinicola</name>
    <dbReference type="NCBI Taxonomy" id="2219663"/>
    <lineage>
        <taxon>Bacteria</taxon>
        <taxon>Bacillati</taxon>
        <taxon>Actinomycetota</taxon>
        <taxon>Actinomycetes</taxon>
        <taxon>Kitasatosporales</taxon>
        <taxon>Streptomycetaceae</taxon>
        <taxon>Streptacidiphilus</taxon>
    </lineage>
</organism>
<dbReference type="PANTHER" id="PTHR33392">
    <property type="entry name" value="POLYISOPRENYL-TEICHOIC ACID--PEPTIDOGLYCAN TEICHOIC ACID TRANSFERASE TAGU"/>
    <property type="match status" value="1"/>
</dbReference>
<reference evidence="5 6" key="1">
    <citation type="submission" date="2018-06" db="EMBL/GenBank/DDBJ databases">
        <title>Streptacidiphilus pinicola sp. nov., isolated from pine grove soil.</title>
        <authorList>
            <person name="Roh S.G."/>
            <person name="Park S."/>
            <person name="Kim M.-K."/>
            <person name="Yun B.-R."/>
            <person name="Park J."/>
            <person name="Kim M.J."/>
            <person name="Kim Y.S."/>
            <person name="Kim S.B."/>
        </authorList>
    </citation>
    <scope>NUCLEOTIDE SEQUENCE [LARGE SCALE GENOMIC DNA]</scope>
    <source>
        <strain evidence="5 6">MMS16-CNU450</strain>
    </source>
</reference>
<keyword evidence="3" id="KW-1133">Transmembrane helix</keyword>
<keyword evidence="6" id="KW-1185">Reference proteome</keyword>
<feature type="region of interest" description="Disordered" evidence="2">
    <location>
        <begin position="1"/>
        <end position="29"/>
    </location>
</feature>
<dbReference type="InterPro" id="IPR004474">
    <property type="entry name" value="LytR_CpsA_psr"/>
</dbReference>
<name>A0A2X0KKM1_9ACTN</name>
<evidence type="ECO:0000313" key="6">
    <source>
        <dbReference type="Proteomes" id="UP000248889"/>
    </source>
</evidence>
<keyword evidence="3" id="KW-0812">Transmembrane</keyword>
<dbReference type="OrthoDB" id="9782542at2"/>
<feature type="domain" description="Cell envelope-related transcriptional attenuator" evidence="4">
    <location>
        <begin position="114"/>
        <end position="269"/>
    </location>
</feature>
<dbReference type="InterPro" id="IPR050922">
    <property type="entry name" value="LytR/CpsA/Psr_CW_biosynth"/>
</dbReference>
<evidence type="ECO:0000313" key="5">
    <source>
        <dbReference type="EMBL" id="RAG87499.1"/>
    </source>
</evidence>
<comment type="similarity">
    <text evidence="1">Belongs to the LytR/CpsA/Psr (LCP) family.</text>
</comment>
<dbReference type="Gene3D" id="3.40.630.190">
    <property type="entry name" value="LCP protein"/>
    <property type="match status" value="1"/>
</dbReference>
<dbReference type="NCBIfam" id="TIGR00350">
    <property type="entry name" value="lytR_cpsA_psr"/>
    <property type="match status" value="1"/>
</dbReference>
<feature type="region of interest" description="Disordered" evidence="2">
    <location>
        <begin position="384"/>
        <end position="410"/>
    </location>
</feature>
<dbReference type="EMBL" id="QKYN01000007">
    <property type="protein sequence ID" value="RAG87499.1"/>
    <property type="molecule type" value="Genomic_DNA"/>
</dbReference>
<protein>
    <submittedName>
        <fullName evidence="5">LytR family transcriptional regulator</fullName>
    </submittedName>
</protein>